<gene>
    <name evidence="7" type="ORF">MEUPH1_LOCUS11505</name>
</gene>
<comment type="caution">
    <text evidence="7">The sequence shown here is derived from an EMBL/GenBank/DDBJ whole genome shotgun (WGS) entry which is preliminary data.</text>
</comment>
<organism evidence="7 8">
    <name type="scientific">Macrosiphum euphorbiae</name>
    <name type="common">potato aphid</name>
    <dbReference type="NCBI Taxonomy" id="13131"/>
    <lineage>
        <taxon>Eukaryota</taxon>
        <taxon>Metazoa</taxon>
        <taxon>Ecdysozoa</taxon>
        <taxon>Arthropoda</taxon>
        <taxon>Hexapoda</taxon>
        <taxon>Insecta</taxon>
        <taxon>Pterygota</taxon>
        <taxon>Neoptera</taxon>
        <taxon>Paraneoptera</taxon>
        <taxon>Hemiptera</taxon>
        <taxon>Sternorrhyncha</taxon>
        <taxon>Aphidomorpha</taxon>
        <taxon>Aphidoidea</taxon>
        <taxon>Aphididae</taxon>
        <taxon>Macrosiphini</taxon>
        <taxon>Macrosiphum</taxon>
    </lineage>
</organism>
<dbReference type="EMBL" id="CARXXK010000002">
    <property type="protein sequence ID" value="CAI6355680.1"/>
    <property type="molecule type" value="Genomic_DNA"/>
</dbReference>
<dbReference type="Gene3D" id="3.40.50.1820">
    <property type="entry name" value="alpha/beta hydrolase"/>
    <property type="match status" value="1"/>
</dbReference>
<accession>A0AAV0WI18</accession>
<dbReference type="Proteomes" id="UP001160148">
    <property type="component" value="Unassembled WGS sequence"/>
</dbReference>
<dbReference type="Pfam" id="PF05577">
    <property type="entry name" value="Peptidase_S28"/>
    <property type="match status" value="1"/>
</dbReference>
<feature type="chain" id="PRO_5043965000" description="Serine protease K12H4.7" evidence="6">
    <location>
        <begin position="19"/>
        <end position="492"/>
    </location>
</feature>
<dbReference type="AlphaFoldDB" id="A0AAV0WI18"/>
<keyword evidence="3 6" id="KW-0732">Signal</keyword>
<keyword evidence="5" id="KW-0325">Glycoprotein</keyword>
<protein>
    <recommendedName>
        <fullName evidence="9">Serine protease K12H4.7</fullName>
    </recommendedName>
</protein>
<dbReference type="InterPro" id="IPR042269">
    <property type="entry name" value="Ser_carbopepase_S28_SKS"/>
</dbReference>
<dbReference type="InterPro" id="IPR029058">
    <property type="entry name" value="AB_hydrolase_fold"/>
</dbReference>
<evidence type="ECO:0000313" key="7">
    <source>
        <dbReference type="EMBL" id="CAI6355680.1"/>
    </source>
</evidence>
<dbReference type="PANTHER" id="PTHR11010:SF117">
    <property type="entry name" value="SERINE PROTEASE 16"/>
    <property type="match status" value="1"/>
</dbReference>
<dbReference type="SUPFAM" id="SSF53474">
    <property type="entry name" value="alpha/beta-Hydrolases"/>
    <property type="match status" value="1"/>
</dbReference>
<evidence type="ECO:0000256" key="4">
    <source>
        <dbReference type="ARBA" id="ARBA00022801"/>
    </source>
</evidence>
<evidence type="ECO:0008006" key="9">
    <source>
        <dbReference type="Google" id="ProtNLM"/>
    </source>
</evidence>
<dbReference type="InterPro" id="IPR008758">
    <property type="entry name" value="Peptidase_S28"/>
</dbReference>
<dbReference type="GO" id="GO:0008239">
    <property type="term" value="F:dipeptidyl-peptidase activity"/>
    <property type="evidence" value="ECO:0007669"/>
    <property type="project" value="TreeGrafter"/>
</dbReference>
<evidence type="ECO:0000256" key="1">
    <source>
        <dbReference type="ARBA" id="ARBA00011079"/>
    </source>
</evidence>
<keyword evidence="2" id="KW-0645">Protease</keyword>
<evidence type="ECO:0000256" key="6">
    <source>
        <dbReference type="SAM" id="SignalP"/>
    </source>
</evidence>
<feature type="signal peptide" evidence="6">
    <location>
        <begin position="1"/>
        <end position="18"/>
    </location>
</feature>
<dbReference type="Gene3D" id="1.20.120.980">
    <property type="entry name" value="Serine carboxypeptidase S28, SKS domain"/>
    <property type="match status" value="1"/>
</dbReference>
<name>A0AAV0WI18_9HEMI</name>
<dbReference type="PANTHER" id="PTHR11010">
    <property type="entry name" value="PROTEASE S28 PRO-X CARBOXYPEPTIDASE-RELATED"/>
    <property type="match status" value="1"/>
</dbReference>
<proteinExistence type="inferred from homology"/>
<dbReference type="GO" id="GO:0070008">
    <property type="term" value="F:serine-type exopeptidase activity"/>
    <property type="evidence" value="ECO:0007669"/>
    <property type="project" value="InterPro"/>
</dbReference>
<evidence type="ECO:0000256" key="5">
    <source>
        <dbReference type="ARBA" id="ARBA00023180"/>
    </source>
</evidence>
<comment type="similarity">
    <text evidence="1">Belongs to the peptidase S28 family.</text>
</comment>
<dbReference type="FunFam" id="1.20.120.980:FF:000003">
    <property type="entry name" value="Serine protease 16"/>
    <property type="match status" value="1"/>
</dbReference>
<evidence type="ECO:0000256" key="2">
    <source>
        <dbReference type="ARBA" id="ARBA00022670"/>
    </source>
</evidence>
<keyword evidence="4" id="KW-0378">Hydrolase</keyword>
<evidence type="ECO:0000256" key="3">
    <source>
        <dbReference type="ARBA" id="ARBA00022729"/>
    </source>
</evidence>
<dbReference type="GO" id="GO:0006508">
    <property type="term" value="P:proteolysis"/>
    <property type="evidence" value="ECO:0007669"/>
    <property type="project" value="UniProtKB-KW"/>
</dbReference>
<evidence type="ECO:0000313" key="8">
    <source>
        <dbReference type="Proteomes" id="UP001160148"/>
    </source>
</evidence>
<sequence length="492" mass="56192">MNLIFCVLWCCLCFGALADKVSFLKLVGVGKPNSVATARSLVIENKWFKQKLDHFNPTDTRTWKQRYHMNLEYYKHGGPIFLNIVGEEEMSHHWMTSGAWIEYAKKFNAMCFQLEHRYFGRSHPTDNLSTKNLMYLTVEQVLADLETFINTISNDYEQILLNSKWIVFGGSYSGSLAAWLRMKYPHLVHAAVSSSSPLMAKIDYQDYYMAIQDTISSYSPKCASSIIEATSTINGLLQTNDGVKYVDDKFETCSDMSIYNKKDKALLFNNLAVSVALIVQYNNDNKKKPKSSLSLEKLCDMMLDQSLGSPLERYVAVHKQLRSVNNKECTTINYQDSISALRKTSWNSQNGKLGIRQWMYLMCTEFGNFITSHNRNNLFGDTIPLNYFMGMCTDIFGKSFNINALAKAVKKTNMIHHDLKKKTSRIIYLHGSIDAWSTLGLLQPQTRDSVSIIIKGGSHCSDLYPSRSSDSPHLKKARKTVVYYLKKWLSED</sequence>
<reference evidence="7 8" key="1">
    <citation type="submission" date="2023-01" db="EMBL/GenBank/DDBJ databases">
        <authorList>
            <person name="Whitehead M."/>
        </authorList>
    </citation>
    <scope>NUCLEOTIDE SEQUENCE [LARGE SCALE GENOMIC DNA]</scope>
</reference>
<keyword evidence="8" id="KW-1185">Reference proteome</keyword>